<evidence type="ECO:0000256" key="2">
    <source>
        <dbReference type="ARBA" id="ARBA00022771"/>
    </source>
</evidence>
<gene>
    <name evidence="7" type="ORF">BC938DRAFT_471324</name>
</gene>
<dbReference type="InterPro" id="IPR017907">
    <property type="entry name" value="Znf_RING_CS"/>
</dbReference>
<keyword evidence="5" id="KW-0732">Signal</keyword>
<dbReference type="PROSITE" id="PS50089">
    <property type="entry name" value="ZF_RING_2"/>
    <property type="match status" value="1"/>
</dbReference>
<feature type="signal peptide" evidence="5">
    <location>
        <begin position="1"/>
        <end position="25"/>
    </location>
</feature>
<keyword evidence="8" id="KW-1185">Reference proteome</keyword>
<evidence type="ECO:0000256" key="3">
    <source>
        <dbReference type="ARBA" id="ARBA00022833"/>
    </source>
</evidence>
<sequence>MVTPRRRMWRLFAALCLIPASRVGAYCCPGATYFFQRRVIYDPAKGNGSFLDNENPAIPMKKYNDWIVNVVPNDSNNALVRVGDDRHEKRKKINIFTLSPLSPLKGILLDFDLSCNATTLPFMTFNLLSLPLPRALTSTPIIALIKHGGLCTWHTKLVNALDTSASLGLTLVGAVIRNNVNQTTPSYSGDDVNTTKYADNDIPDGVSASAKGFVPTIFVLGVYGAILLTDVVQRRDAVAPEGVREFVRLEIVNVQTHLTTEQATVFGFQKGWPWVIIFGGASLENFPPLYVRLISLLSRPPLPLGFILYKWRRIRSNFPAHPPPAPVAILRRGTPLIPAEVLATFRVVRYEPGVCKNSECAICLEELADAQTWKIGDEETVRILPCQHGFCRECVGECVLESLSVFSTRRGIPRTSRRTYSLIFSPSFSADPWLLTETALCPICKFDCLPPELRDPEKSDADVPTELLEAGIPDVDSGPHDVVVQIDGDGVTAQMDDEGTVVAEEASTESAAQELAVGAGNAVEVEAAQSGEFATLSMVPDASTSTSSRT</sequence>
<keyword evidence="3" id="KW-0862">Zinc</keyword>
<dbReference type="InterPro" id="IPR018957">
    <property type="entry name" value="Znf_C3HC4_RING-type"/>
</dbReference>
<dbReference type="Pfam" id="PF00097">
    <property type="entry name" value="zf-C3HC4"/>
    <property type="match status" value="1"/>
</dbReference>
<keyword evidence="2 4" id="KW-0863">Zinc-finger</keyword>
<reference evidence="7 8" key="1">
    <citation type="journal article" date="2018" name="New Phytol.">
        <title>Phylogenomics of Endogonaceae and evolution of mycorrhizas within Mucoromycota.</title>
        <authorList>
            <person name="Chang Y."/>
            <person name="Desiro A."/>
            <person name="Na H."/>
            <person name="Sandor L."/>
            <person name="Lipzen A."/>
            <person name="Clum A."/>
            <person name="Barry K."/>
            <person name="Grigoriev I.V."/>
            <person name="Martin F.M."/>
            <person name="Stajich J.E."/>
            <person name="Smith M.E."/>
            <person name="Bonito G."/>
            <person name="Spatafora J.W."/>
        </authorList>
    </citation>
    <scope>NUCLEOTIDE SEQUENCE [LARGE SCALE GENOMIC DNA]</scope>
    <source>
        <strain evidence="7 8">AD002</strain>
    </source>
</reference>
<dbReference type="SUPFAM" id="SSF57850">
    <property type="entry name" value="RING/U-box"/>
    <property type="match status" value="1"/>
</dbReference>
<proteinExistence type="predicted"/>
<name>A0A433QUN1_9FUNG</name>
<organism evidence="7 8">
    <name type="scientific">Jimgerdemannia flammicorona</name>
    <dbReference type="NCBI Taxonomy" id="994334"/>
    <lineage>
        <taxon>Eukaryota</taxon>
        <taxon>Fungi</taxon>
        <taxon>Fungi incertae sedis</taxon>
        <taxon>Mucoromycota</taxon>
        <taxon>Mucoromycotina</taxon>
        <taxon>Endogonomycetes</taxon>
        <taxon>Endogonales</taxon>
        <taxon>Endogonaceae</taxon>
        <taxon>Jimgerdemannia</taxon>
    </lineage>
</organism>
<keyword evidence="1" id="KW-0479">Metal-binding</keyword>
<feature type="domain" description="RING-type" evidence="6">
    <location>
        <begin position="360"/>
        <end position="445"/>
    </location>
</feature>
<evidence type="ECO:0000256" key="1">
    <source>
        <dbReference type="ARBA" id="ARBA00022723"/>
    </source>
</evidence>
<evidence type="ECO:0000313" key="7">
    <source>
        <dbReference type="EMBL" id="RUS33511.1"/>
    </source>
</evidence>
<dbReference type="Gene3D" id="3.30.40.10">
    <property type="entry name" value="Zinc/RING finger domain, C3HC4 (zinc finger)"/>
    <property type="match status" value="1"/>
</dbReference>
<dbReference type="SMART" id="SM00184">
    <property type="entry name" value="RING"/>
    <property type="match status" value="1"/>
</dbReference>
<evidence type="ECO:0000256" key="5">
    <source>
        <dbReference type="SAM" id="SignalP"/>
    </source>
</evidence>
<feature type="chain" id="PRO_5019387879" description="RING-type domain-containing protein" evidence="5">
    <location>
        <begin position="26"/>
        <end position="550"/>
    </location>
</feature>
<dbReference type="InterPro" id="IPR013083">
    <property type="entry name" value="Znf_RING/FYVE/PHD"/>
</dbReference>
<protein>
    <recommendedName>
        <fullName evidence="6">RING-type domain-containing protein</fullName>
    </recommendedName>
</protein>
<dbReference type="InterPro" id="IPR001841">
    <property type="entry name" value="Znf_RING"/>
</dbReference>
<evidence type="ECO:0000259" key="6">
    <source>
        <dbReference type="PROSITE" id="PS50089"/>
    </source>
</evidence>
<evidence type="ECO:0000313" key="8">
    <source>
        <dbReference type="Proteomes" id="UP000274822"/>
    </source>
</evidence>
<accession>A0A433QUN1</accession>
<dbReference type="AlphaFoldDB" id="A0A433QUN1"/>
<dbReference type="Proteomes" id="UP000274822">
    <property type="component" value="Unassembled WGS sequence"/>
</dbReference>
<dbReference type="EMBL" id="RBNJ01001138">
    <property type="protein sequence ID" value="RUS33511.1"/>
    <property type="molecule type" value="Genomic_DNA"/>
</dbReference>
<dbReference type="PROSITE" id="PS00518">
    <property type="entry name" value="ZF_RING_1"/>
    <property type="match status" value="1"/>
</dbReference>
<dbReference type="GO" id="GO:0008270">
    <property type="term" value="F:zinc ion binding"/>
    <property type="evidence" value="ECO:0007669"/>
    <property type="project" value="UniProtKB-KW"/>
</dbReference>
<comment type="caution">
    <text evidence="7">The sequence shown here is derived from an EMBL/GenBank/DDBJ whole genome shotgun (WGS) entry which is preliminary data.</text>
</comment>
<evidence type="ECO:0000256" key="4">
    <source>
        <dbReference type="PROSITE-ProRule" id="PRU00175"/>
    </source>
</evidence>